<sequence length="436" mass="49023">MGSSWSSARDAYARRFVDSTLSAIRIGRLTVLLQVPDTAEEKLVYGQRTGDVDPEVDVTLFVKSNNLWWRLCKNMDLGLSEAYLNGEVECSDWVRLFTIYIRNRENFSTGAFALQVVPLIQKLLSAGNTVSSAKRNAIEHYDSSNTLFEGFLSEDMNYSSPIWELGNDAETLEAAQARKVQALIQELSLEPSDHLLDIGCGWGNLAIEAVRASGCRVTGVTLSKEQKRLAEERIASAGFEDKIRILLCDYREIPEVPGGYDKVVSVEMIEHVGRKHFPVFFGTISRLLNPQRGVMVLQAIICSNAQHDAKLNQPEGFIDKYIFPGGYLASTPYILETIHTGSKGKLAVRTVRSIGPHYAKALRMWREKFLRNWDDQIKPKLMAEGKTNDAAMEFFKRRWEYYFSYCESGFRTGLIGDIIVTASHDGAQELLRGVPL</sequence>
<keyword evidence="5" id="KW-0443">Lipid metabolism</keyword>
<comment type="similarity">
    <text evidence="1">Belongs to the CFA/CMAS family.</text>
</comment>
<evidence type="ECO:0000256" key="2">
    <source>
        <dbReference type="ARBA" id="ARBA00022603"/>
    </source>
</evidence>
<evidence type="ECO:0000256" key="4">
    <source>
        <dbReference type="ARBA" id="ARBA00022691"/>
    </source>
</evidence>
<keyword evidence="3" id="KW-0808">Transferase</keyword>
<evidence type="ECO:0000313" key="7">
    <source>
        <dbReference type="Proteomes" id="UP000077266"/>
    </source>
</evidence>
<keyword evidence="2" id="KW-0489">Methyltransferase</keyword>
<name>A0A165L7R1_EXIGL</name>
<dbReference type="OrthoDB" id="8300214at2759"/>
<evidence type="ECO:0000313" key="6">
    <source>
        <dbReference type="EMBL" id="KZV97474.1"/>
    </source>
</evidence>
<dbReference type="AlphaFoldDB" id="A0A165L7R1"/>
<dbReference type="InterPro" id="IPR003333">
    <property type="entry name" value="CMAS"/>
</dbReference>
<reference evidence="6 7" key="1">
    <citation type="journal article" date="2016" name="Mol. Biol. Evol.">
        <title>Comparative Genomics of Early-Diverging Mushroom-Forming Fungi Provides Insights into the Origins of Lignocellulose Decay Capabilities.</title>
        <authorList>
            <person name="Nagy L.G."/>
            <person name="Riley R."/>
            <person name="Tritt A."/>
            <person name="Adam C."/>
            <person name="Daum C."/>
            <person name="Floudas D."/>
            <person name="Sun H."/>
            <person name="Yadav J.S."/>
            <person name="Pangilinan J."/>
            <person name="Larsson K.H."/>
            <person name="Matsuura K."/>
            <person name="Barry K."/>
            <person name="Labutti K."/>
            <person name="Kuo R."/>
            <person name="Ohm R.A."/>
            <person name="Bhattacharya S.S."/>
            <person name="Shirouzu T."/>
            <person name="Yoshinaga Y."/>
            <person name="Martin F.M."/>
            <person name="Grigoriev I.V."/>
            <person name="Hibbett D.S."/>
        </authorList>
    </citation>
    <scope>NUCLEOTIDE SEQUENCE [LARGE SCALE GENOMIC DNA]</scope>
    <source>
        <strain evidence="6 7">HHB12029</strain>
    </source>
</reference>
<dbReference type="CDD" id="cd02440">
    <property type="entry name" value="AdoMet_MTases"/>
    <property type="match status" value="1"/>
</dbReference>
<dbReference type="PANTHER" id="PTHR43667">
    <property type="entry name" value="CYCLOPROPANE-FATTY-ACYL-PHOSPHOLIPID SYNTHASE"/>
    <property type="match status" value="1"/>
</dbReference>
<dbReference type="Gene3D" id="3.40.50.150">
    <property type="entry name" value="Vaccinia Virus protein VP39"/>
    <property type="match status" value="1"/>
</dbReference>
<evidence type="ECO:0000256" key="3">
    <source>
        <dbReference type="ARBA" id="ARBA00022679"/>
    </source>
</evidence>
<dbReference type="EMBL" id="KV425930">
    <property type="protein sequence ID" value="KZV97474.1"/>
    <property type="molecule type" value="Genomic_DNA"/>
</dbReference>
<dbReference type="InParanoid" id="A0A165L7R1"/>
<dbReference type="Proteomes" id="UP000077266">
    <property type="component" value="Unassembled WGS sequence"/>
</dbReference>
<organism evidence="6 7">
    <name type="scientific">Exidia glandulosa HHB12029</name>
    <dbReference type="NCBI Taxonomy" id="1314781"/>
    <lineage>
        <taxon>Eukaryota</taxon>
        <taxon>Fungi</taxon>
        <taxon>Dikarya</taxon>
        <taxon>Basidiomycota</taxon>
        <taxon>Agaricomycotina</taxon>
        <taxon>Agaricomycetes</taxon>
        <taxon>Auriculariales</taxon>
        <taxon>Exidiaceae</taxon>
        <taxon>Exidia</taxon>
    </lineage>
</organism>
<keyword evidence="4" id="KW-0949">S-adenosyl-L-methionine</keyword>
<protein>
    <submittedName>
        <fullName evidence="6">Cyclopropane-fatty-acyl-phospholipid synthase</fullName>
    </submittedName>
</protein>
<dbReference type="Pfam" id="PF02353">
    <property type="entry name" value="CMAS"/>
    <property type="match status" value="1"/>
</dbReference>
<dbReference type="STRING" id="1314781.A0A165L7R1"/>
<proteinExistence type="inferred from homology"/>
<evidence type="ECO:0000256" key="5">
    <source>
        <dbReference type="ARBA" id="ARBA00023098"/>
    </source>
</evidence>
<dbReference type="PIRSF" id="PIRSF003085">
    <property type="entry name" value="CMAS"/>
    <property type="match status" value="1"/>
</dbReference>
<dbReference type="GO" id="GO:0008168">
    <property type="term" value="F:methyltransferase activity"/>
    <property type="evidence" value="ECO:0007669"/>
    <property type="project" value="UniProtKB-KW"/>
</dbReference>
<dbReference type="InterPro" id="IPR050723">
    <property type="entry name" value="CFA/CMAS"/>
</dbReference>
<dbReference type="GO" id="GO:0008610">
    <property type="term" value="P:lipid biosynthetic process"/>
    <property type="evidence" value="ECO:0007669"/>
    <property type="project" value="InterPro"/>
</dbReference>
<evidence type="ECO:0000256" key="1">
    <source>
        <dbReference type="ARBA" id="ARBA00010815"/>
    </source>
</evidence>
<dbReference type="InterPro" id="IPR029063">
    <property type="entry name" value="SAM-dependent_MTases_sf"/>
</dbReference>
<dbReference type="GO" id="GO:0032259">
    <property type="term" value="P:methylation"/>
    <property type="evidence" value="ECO:0007669"/>
    <property type="project" value="UniProtKB-KW"/>
</dbReference>
<gene>
    <name evidence="6" type="ORF">EXIGLDRAFT_764432</name>
</gene>
<keyword evidence="7" id="KW-1185">Reference proteome</keyword>
<dbReference type="SUPFAM" id="SSF53335">
    <property type="entry name" value="S-adenosyl-L-methionine-dependent methyltransferases"/>
    <property type="match status" value="1"/>
</dbReference>
<dbReference type="PANTHER" id="PTHR43667:SF2">
    <property type="entry name" value="FATTY ACID C-METHYL TRANSFERASE"/>
    <property type="match status" value="1"/>
</dbReference>
<accession>A0A165L7R1</accession>